<keyword evidence="2" id="KW-1185">Reference proteome</keyword>
<dbReference type="PANTHER" id="PTHR17695:SF11">
    <property type="entry name" value="SMALL SUBUNIT PROCESSOME COMPONENT 20 HOMOLOG"/>
    <property type="match status" value="1"/>
</dbReference>
<dbReference type="PaxDb" id="4113-PGSC0003DMT400020024"/>
<sequence length="77" mass="8814">MLVDGQVGKGENIRSACLEAVGSISKFMDWRLYYALLNRCFREMTLKPDKQKVLLRNFGRHHGIAPSIYDASHSEFP</sequence>
<dbReference type="Gramene" id="PGSC0003DMT400020024">
    <property type="protein sequence ID" value="PGSC0003DMT400020024"/>
    <property type="gene ID" value="PGSC0003DMG400007745"/>
</dbReference>
<dbReference type="Proteomes" id="UP000011115">
    <property type="component" value="Unassembled WGS sequence"/>
</dbReference>
<dbReference type="AlphaFoldDB" id="M1ACW6"/>
<reference evidence="1" key="2">
    <citation type="submission" date="2015-06" db="UniProtKB">
        <authorList>
            <consortium name="EnsemblPlants"/>
        </authorList>
    </citation>
    <scope>IDENTIFICATION</scope>
    <source>
        <strain evidence="1">DM1-3 516 R44</strain>
    </source>
</reference>
<protein>
    <submittedName>
        <fullName evidence="1">Uncharacterized protein</fullName>
    </submittedName>
</protein>
<evidence type="ECO:0000313" key="2">
    <source>
        <dbReference type="Proteomes" id="UP000011115"/>
    </source>
</evidence>
<name>M1ACW6_SOLTU</name>
<proteinExistence type="predicted"/>
<dbReference type="PANTHER" id="PTHR17695">
    <property type="entry name" value="SMALL SUBUNIT PROCESSOME COMPONENT 20 HOMOLOG"/>
    <property type="match status" value="1"/>
</dbReference>
<organism evidence="1 2">
    <name type="scientific">Solanum tuberosum</name>
    <name type="common">Potato</name>
    <dbReference type="NCBI Taxonomy" id="4113"/>
    <lineage>
        <taxon>Eukaryota</taxon>
        <taxon>Viridiplantae</taxon>
        <taxon>Streptophyta</taxon>
        <taxon>Embryophyta</taxon>
        <taxon>Tracheophyta</taxon>
        <taxon>Spermatophyta</taxon>
        <taxon>Magnoliopsida</taxon>
        <taxon>eudicotyledons</taxon>
        <taxon>Gunneridae</taxon>
        <taxon>Pentapetalae</taxon>
        <taxon>asterids</taxon>
        <taxon>lamiids</taxon>
        <taxon>Solanales</taxon>
        <taxon>Solanaceae</taxon>
        <taxon>Solanoideae</taxon>
        <taxon>Solaneae</taxon>
        <taxon>Solanum</taxon>
    </lineage>
</organism>
<reference evidence="2" key="1">
    <citation type="journal article" date="2011" name="Nature">
        <title>Genome sequence and analysis of the tuber crop potato.</title>
        <authorList>
            <consortium name="The Potato Genome Sequencing Consortium"/>
        </authorList>
    </citation>
    <scope>NUCLEOTIDE SEQUENCE [LARGE SCALE GENOMIC DNA]</scope>
    <source>
        <strain evidence="2">cv. DM1-3 516 R44</strain>
    </source>
</reference>
<accession>M1ACW6</accession>
<dbReference type="InterPro" id="IPR052575">
    <property type="entry name" value="SSU_processome_comp_20"/>
</dbReference>
<dbReference type="HOGENOM" id="CLU_2642920_0_0_1"/>
<evidence type="ECO:0000313" key="1">
    <source>
        <dbReference type="EnsemblPlants" id="PGSC0003DMT400020024"/>
    </source>
</evidence>
<dbReference type="EnsemblPlants" id="PGSC0003DMT400020024">
    <property type="protein sequence ID" value="PGSC0003DMT400020024"/>
    <property type="gene ID" value="PGSC0003DMG400007745"/>
</dbReference>
<dbReference type="eggNOG" id="KOG1823">
    <property type="taxonomic scope" value="Eukaryota"/>
</dbReference>
<dbReference type="STRING" id="4113.M1ACW6"/>
<dbReference type="InParanoid" id="M1ACW6"/>